<name>A0A0F9QFG4_9ZZZZ</name>
<feature type="transmembrane region" description="Helical" evidence="1">
    <location>
        <begin position="12"/>
        <end position="32"/>
    </location>
</feature>
<keyword evidence="1" id="KW-0472">Membrane</keyword>
<accession>A0A0F9QFG4</accession>
<sequence length="69" mass="7361">MDESFKGIMKKKTIVLFTDTISLILMSVTIYGTGKPGSEGDSAFGHGALSDISIEKTGSEKISVYIPSM</sequence>
<comment type="caution">
    <text evidence="2">The sequence shown here is derived from an EMBL/GenBank/DDBJ whole genome shotgun (WGS) entry which is preliminary data.</text>
</comment>
<dbReference type="AlphaFoldDB" id="A0A0F9QFG4"/>
<evidence type="ECO:0000313" key="2">
    <source>
        <dbReference type="EMBL" id="KKN11966.1"/>
    </source>
</evidence>
<keyword evidence="1" id="KW-1133">Transmembrane helix</keyword>
<protein>
    <submittedName>
        <fullName evidence="2">Uncharacterized protein</fullName>
    </submittedName>
</protein>
<proteinExistence type="predicted"/>
<keyword evidence="1" id="KW-0812">Transmembrane</keyword>
<evidence type="ECO:0000256" key="1">
    <source>
        <dbReference type="SAM" id="Phobius"/>
    </source>
</evidence>
<reference evidence="2" key="1">
    <citation type="journal article" date="2015" name="Nature">
        <title>Complex archaea that bridge the gap between prokaryotes and eukaryotes.</title>
        <authorList>
            <person name="Spang A."/>
            <person name="Saw J.H."/>
            <person name="Jorgensen S.L."/>
            <person name="Zaremba-Niedzwiedzka K."/>
            <person name="Martijn J."/>
            <person name="Lind A.E."/>
            <person name="van Eijk R."/>
            <person name="Schleper C."/>
            <person name="Guy L."/>
            <person name="Ettema T.J."/>
        </authorList>
    </citation>
    <scope>NUCLEOTIDE SEQUENCE</scope>
</reference>
<dbReference type="EMBL" id="LAZR01004082">
    <property type="protein sequence ID" value="KKN11966.1"/>
    <property type="molecule type" value="Genomic_DNA"/>
</dbReference>
<organism evidence="2">
    <name type="scientific">marine sediment metagenome</name>
    <dbReference type="NCBI Taxonomy" id="412755"/>
    <lineage>
        <taxon>unclassified sequences</taxon>
        <taxon>metagenomes</taxon>
        <taxon>ecological metagenomes</taxon>
    </lineage>
</organism>
<gene>
    <name evidence="2" type="ORF">LCGC14_1021290</name>
</gene>